<dbReference type="Proteomes" id="UP000295496">
    <property type="component" value="Unassembled WGS sequence"/>
</dbReference>
<name>A0A4R1L0P9_9PAST</name>
<protein>
    <submittedName>
        <fullName evidence="1">BrnA antitoxin of type II toxin-antitoxin system</fullName>
    </submittedName>
</protein>
<evidence type="ECO:0000313" key="1">
    <source>
        <dbReference type="EMBL" id="TCK70460.1"/>
    </source>
</evidence>
<dbReference type="EMBL" id="SMGJ01000002">
    <property type="protein sequence ID" value="TCK70460.1"/>
    <property type="molecule type" value="Genomic_DNA"/>
</dbReference>
<gene>
    <name evidence="1" type="ORF">EV692_0733</name>
</gene>
<dbReference type="InterPro" id="IPR025528">
    <property type="entry name" value="BrnA_antitoxin"/>
</dbReference>
<organism evidence="1 2">
    <name type="scientific">Lonepinella koalarum</name>
    <dbReference type="NCBI Taxonomy" id="53417"/>
    <lineage>
        <taxon>Bacteria</taxon>
        <taxon>Pseudomonadati</taxon>
        <taxon>Pseudomonadota</taxon>
        <taxon>Gammaproteobacteria</taxon>
        <taxon>Pasteurellales</taxon>
        <taxon>Pasteurellaceae</taxon>
        <taxon>Lonepinella</taxon>
    </lineage>
</organism>
<keyword evidence="2" id="KW-1185">Reference proteome</keyword>
<dbReference type="AlphaFoldDB" id="A0A4R1L0P9"/>
<dbReference type="RefSeq" id="WP_132300652.1">
    <property type="nucleotide sequence ID" value="NZ_CP170642.1"/>
</dbReference>
<comment type="caution">
    <text evidence="1">The sequence shown here is derived from an EMBL/GenBank/DDBJ whole genome shotgun (WGS) entry which is preliminary data.</text>
</comment>
<proteinExistence type="predicted"/>
<dbReference type="Pfam" id="PF14384">
    <property type="entry name" value="BrnA_antitoxin"/>
    <property type="match status" value="1"/>
</dbReference>
<accession>A0A4R1L0P9</accession>
<dbReference type="OrthoDB" id="5297245at2"/>
<reference evidence="1 2" key="1">
    <citation type="submission" date="2019-03" db="EMBL/GenBank/DDBJ databases">
        <title>Genomic Encyclopedia of Type Strains, Phase IV (KMG-IV): sequencing the most valuable type-strain genomes for metagenomic binning, comparative biology and taxonomic classification.</title>
        <authorList>
            <person name="Goeker M."/>
        </authorList>
    </citation>
    <scope>NUCLEOTIDE SEQUENCE [LARGE SCALE GENOMIC DNA]</scope>
    <source>
        <strain evidence="1 2">DSM 10053</strain>
    </source>
</reference>
<sequence>MLPEYDFSQAIKNPYAKRLKSKKVVTIRIDDDAIDYFKQLSAEMDMPYQTLINLYLKECAETRKKPNIHWQ</sequence>
<evidence type="ECO:0000313" key="2">
    <source>
        <dbReference type="Proteomes" id="UP000295496"/>
    </source>
</evidence>